<name>X1VYY3_9ZZZZ</name>
<evidence type="ECO:0000313" key="1">
    <source>
        <dbReference type="EMBL" id="GAJ17700.1"/>
    </source>
</evidence>
<gene>
    <name evidence="1" type="ORF">S12H4_58165</name>
</gene>
<dbReference type="AlphaFoldDB" id="X1VYY3"/>
<proteinExistence type="predicted"/>
<reference evidence="1" key="1">
    <citation type="journal article" date="2014" name="Front. Microbiol.">
        <title>High frequency of phylogenetically diverse reductive dehalogenase-homologous genes in deep subseafloor sedimentary metagenomes.</title>
        <authorList>
            <person name="Kawai M."/>
            <person name="Futagami T."/>
            <person name="Toyoda A."/>
            <person name="Takaki Y."/>
            <person name="Nishi S."/>
            <person name="Hori S."/>
            <person name="Arai W."/>
            <person name="Tsubouchi T."/>
            <person name="Morono Y."/>
            <person name="Uchiyama I."/>
            <person name="Ito T."/>
            <person name="Fujiyama A."/>
            <person name="Inagaki F."/>
            <person name="Takami H."/>
        </authorList>
    </citation>
    <scope>NUCLEOTIDE SEQUENCE</scope>
    <source>
        <strain evidence="1">Expedition CK06-06</strain>
    </source>
</reference>
<organism evidence="1">
    <name type="scientific">marine sediment metagenome</name>
    <dbReference type="NCBI Taxonomy" id="412755"/>
    <lineage>
        <taxon>unclassified sequences</taxon>
        <taxon>metagenomes</taxon>
        <taxon>ecological metagenomes</taxon>
    </lineage>
</organism>
<protein>
    <submittedName>
        <fullName evidence="1">Uncharacterized protein</fullName>
    </submittedName>
</protein>
<sequence>MNRGEFIDYLKQHIHPDSGLRQPSAEDVKQWTELGFFKYAPEYSREDVPTAIHLLQLERKTLGRRVLPEHGVRHPPSLSGLTQVISCVGASPTKESLIIERLKETGHISFAGWIGVNCHPISW</sequence>
<comment type="caution">
    <text evidence="1">The sequence shown here is derived from an EMBL/GenBank/DDBJ whole genome shotgun (WGS) entry which is preliminary data.</text>
</comment>
<accession>X1VYY3</accession>
<dbReference type="EMBL" id="BARW01037735">
    <property type="protein sequence ID" value="GAJ17700.1"/>
    <property type="molecule type" value="Genomic_DNA"/>
</dbReference>